<reference evidence="1 2" key="1">
    <citation type="journal article" date="2022" name="G3 (Bethesda)">
        <title>Whole-genome sequence and methylome profiling of the almond [Prunus dulcis (Mill.) D.A. Webb] cultivar 'Nonpareil'.</title>
        <authorList>
            <person name="D'Amico-Willman K.M."/>
            <person name="Ouma W.Z."/>
            <person name="Meulia T."/>
            <person name="Sideli G.M."/>
            <person name="Gradziel T.M."/>
            <person name="Fresnedo-Ramirez J."/>
        </authorList>
    </citation>
    <scope>NUCLEOTIDE SEQUENCE [LARGE SCALE GENOMIC DNA]</scope>
    <source>
        <strain evidence="1">Clone GOH B32 T37-40</strain>
    </source>
</reference>
<evidence type="ECO:0000313" key="1">
    <source>
        <dbReference type="EMBL" id="KAI5347983.1"/>
    </source>
</evidence>
<dbReference type="EMBL" id="JAJFAZ020000001">
    <property type="protein sequence ID" value="KAI5347983.1"/>
    <property type="molecule type" value="Genomic_DNA"/>
</dbReference>
<proteinExistence type="predicted"/>
<accession>A0AAD4WRI1</accession>
<comment type="caution">
    <text evidence="1">The sequence shown here is derived from an EMBL/GenBank/DDBJ whole genome shotgun (WGS) entry which is preliminary data.</text>
</comment>
<organism evidence="1 2">
    <name type="scientific">Prunus dulcis</name>
    <name type="common">Almond</name>
    <name type="synonym">Amygdalus dulcis</name>
    <dbReference type="NCBI Taxonomy" id="3755"/>
    <lineage>
        <taxon>Eukaryota</taxon>
        <taxon>Viridiplantae</taxon>
        <taxon>Streptophyta</taxon>
        <taxon>Embryophyta</taxon>
        <taxon>Tracheophyta</taxon>
        <taxon>Spermatophyta</taxon>
        <taxon>Magnoliopsida</taxon>
        <taxon>eudicotyledons</taxon>
        <taxon>Gunneridae</taxon>
        <taxon>Pentapetalae</taxon>
        <taxon>rosids</taxon>
        <taxon>fabids</taxon>
        <taxon>Rosales</taxon>
        <taxon>Rosaceae</taxon>
        <taxon>Amygdaloideae</taxon>
        <taxon>Amygdaleae</taxon>
        <taxon>Prunus</taxon>
    </lineage>
</organism>
<dbReference type="Proteomes" id="UP001054821">
    <property type="component" value="Chromosome 1"/>
</dbReference>
<sequence>MSTYTYSLLMLVSPVGGCCRGFCKGSSKPFGMDSTHLTNGLDGHQLSLRYKPFRYHADSRLGKSVVLATLKWWTSTGLGRCGRVCRLGRCFESPACAIRLRSVGGSIGIWVLATLGDTGNGN</sequence>
<name>A0AAD4WRI1_PRUDU</name>
<protein>
    <submittedName>
        <fullName evidence="1">Uncharacterized protein</fullName>
    </submittedName>
</protein>
<keyword evidence="2" id="KW-1185">Reference proteome</keyword>
<evidence type="ECO:0000313" key="2">
    <source>
        <dbReference type="Proteomes" id="UP001054821"/>
    </source>
</evidence>
<gene>
    <name evidence="1" type="ORF">L3X38_000870</name>
</gene>
<dbReference type="AlphaFoldDB" id="A0AAD4WRI1"/>